<feature type="signal peptide" evidence="1">
    <location>
        <begin position="1"/>
        <end position="23"/>
    </location>
</feature>
<reference evidence="2 3" key="1">
    <citation type="submission" date="2019-02" db="EMBL/GenBank/DDBJ databases">
        <title>Deep-cultivation of Planctomycetes and their phenomic and genomic characterization uncovers novel biology.</title>
        <authorList>
            <person name="Wiegand S."/>
            <person name="Jogler M."/>
            <person name="Boedeker C."/>
            <person name="Pinto D."/>
            <person name="Vollmers J."/>
            <person name="Rivas-Marin E."/>
            <person name="Kohn T."/>
            <person name="Peeters S.H."/>
            <person name="Heuer A."/>
            <person name="Rast P."/>
            <person name="Oberbeckmann S."/>
            <person name="Bunk B."/>
            <person name="Jeske O."/>
            <person name="Meyerdierks A."/>
            <person name="Storesund J.E."/>
            <person name="Kallscheuer N."/>
            <person name="Luecker S."/>
            <person name="Lage O.M."/>
            <person name="Pohl T."/>
            <person name="Merkel B.J."/>
            <person name="Hornburger P."/>
            <person name="Mueller R.-W."/>
            <person name="Bruemmer F."/>
            <person name="Labrenz M."/>
            <person name="Spormann A.M."/>
            <person name="Op den Camp H."/>
            <person name="Overmann J."/>
            <person name="Amann R."/>
            <person name="Jetten M.S.M."/>
            <person name="Mascher T."/>
            <person name="Medema M.H."/>
            <person name="Devos D.P."/>
            <person name="Kaster A.-K."/>
            <person name="Ovreas L."/>
            <person name="Rohde M."/>
            <person name="Galperin M.Y."/>
            <person name="Jogler C."/>
        </authorList>
    </citation>
    <scope>NUCLEOTIDE SEQUENCE [LARGE SCALE GENOMIC DNA]</scope>
    <source>
        <strain evidence="2 3">Pla163</strain>
    </source>
</reference>
<accession>A0A518D039</accession>
<evidence type="ECO:0008006" key="4">
    <source>
        <dbReference type="Google" id="ProtNLM"/>
    </source>
</evidence>
<evidence type="ECO:0000313" key="3">
    <source>
        <dbReference type="Proteomes" id="UP000319342"/>
    </source>
</evidence>
<protein>
    <recommendedName>
        <fullName evidence="4">DUF3568 family protein</fullName>
    </recommendedName>
</protein>
<evidence type="ECO:0000256" key="1">
    <source>
        <dbReference type="SAM" id="SignalP"/>
    </source>
</evidence>
<dbReference type="EMBL" id="CP036290">
    <property type="protein sequence ID" value="QDU84840.1"/>
    <property type="molecule type" value="Genomic_DNA"/>
</dbReference>
<dbReference type="AlphaFoldDB" id="A0A518D039"/>
<sequence length="123" mass="13624" precursor="true">MKTLLLTLLATLATAFGTSSCEALMTGPQGFENGMRRAEVKRDVLDVWYRSKEVMGILSSTPITVSEEVPRTIEGTVEGAKVNVRVMAWDLGRTRIEVRAREFGLPDEPVAERVLATLVERTE</sequence>
<feature type="chain" id="PRO_5021793226" description="DUF3568 family protein" evidence="1">
    <location>
        <begin position="24"/>
        <end position="123"/>
    </location>
</feature>
<dbReference type="Proteomes" id="UP000319342">
    <property type="component" value="Chromosome"/>
</dbReference>
<evidence type="ECO:0000313" key="2">
    <source>
        <dbReference type="EMBL" id="QDU84840.1"/>
    </source>
</evidence>
<organism evidence="2 3">
    <name type="scientific">Rohdeia mirabilis</name>
    <dbReference type="NCBI Taxonomy" id="2528008"/>
    <lineage>
        <taxon>Bacteria</taxon>
        <taxon>Pseudomonadati</taxon>
        <taxon>Planctomycetota</taxon>
        <taxon>Planctomycetia</taxon>
        <taxon>Planctomycetia incertae sedis</taxon>
        <taxon>Rohdeia</taxon>
    </lineage>
</organism>
<proteinExistence type="predicted"/>
<keyword evidence="3" id="KW-1185">Reference proteome</keyword>
<dbReference type="PROSITE" id="PS51257">
    <property type="entry name" value="PROKAR_LIPOPROTEIN"/>
    <property type="match status" value="1"/>
</dbReference>
<dbReference type="RefSeq" id="WP_145187085.1">
    <property type="nucleotide sequence ID" value="NZ_CP036290.1"/>
</dbReference>
<name>A0A518D039_9BACT</name>
<gene>
    <name evidence="2" type="ORF">Pla163_19580</name>
</gene>
<keyword evidence="1" id="KW-0732">Signal</keyword>